<feature type="region of interest" description="Disordered" evidence="1">
    <location>
        <begin position="110"/>
        <end position="140"/>
    </location>
</feature>
<sequence>MLLRSVLYLFRTGPVSFNLLQRLPGGLRHEFPDNQHIRYAHNGKQEECSGGGKVLEHPGGQLSDQVRSDPQSESCYRHGQSANLGGIHLREEHEHHGTDRNGTAEYIEQEKNKQEEAGYSQGISEEEVQADENQRNNHSRNSVINKFLAAYLINDDKSQNGGQSID</sequence>
<evidence type="ECO:0000256" key="1">
    <source>
        <dbReference type="SAM" id="MobiDB-lite"/>
    </source>
</evidence>
<dbReference type="AlphaFoldDB" id="A0A1H4GP35"/>
<evidence type="ECO:0000313" key="2">
    <source>
        <dbReference type="EMBL" id="SEB10790.1"/>
    </source>
</evidence>
<feature type="compositionally biased region" description="Polar residues" evidence="1">
    <location>
        <begin position="62"/>
        <end position="74"/>
    </location>
</feature>
<gene>
    <name evidence="2" type="ORF">SAMN04487924_13227</name>
</gene>
<reference evidence="2 3" key="1">
    <citation type="submission" date="2016-10" db="EMBL/GenBank/DDBJ databases">
        <authorList>
            <person name="de Groot N.N."/>
        </authorList>
    </citation>
    <scope>NUCLEOTIDE SEQUENCE [LARGE SCALE GENOMIC DNA]</scope>
    <source>
        <strain evidence="2 3">NLAE-zl-G339</strain>
    </source>
</reference>
<dbReference type="EMBL" id="FNRP01000032">
    <property type="protein sequence ID" value="SEB10790.1"/>
    <property type="molecule type" value="Genomic_DNA"/>
</dbReference>
<name>A0A1H4GP35_9BACE</name>
<organism evidence="2 3">
    <name type="scientific">Bacteroides xylanisolvens</name>
    <dbReference type="NCBI Taxonomy" id="371601"/>
    <lineage>
        <taxon>Bacteria</taxon>
        <taxon>Pseudomonadati</taxon>
        <taxon>Bacteroidota</taxon>
        <taxon>Bacteroidia</taxon>
        <taxon>Bacteroidales</taxon>
        <taxon>Bacteroidaceae</taxon>
        <taxon>Bacteroides</taxon>
    </lineage>
</organism>
<dbReference type="Proteomes" id="UP000183040">
    <property type="component" value="Unassembled WGS sequence"/>
</dbReference>
<protein>
    <submittedName>
        <fullName evidence="2">Uncharacterized protein</fullName>
    </submittedName>
</protein>
<feature type="region of interest" description="Disordered" evidence="1">
    <location>
        <begin position="45"/>
        <end position="79"/>
    </location>
</feature>
<accession>A0A1H4GP35</accession>
<evidence type="ECO:0000313" key="3">
    <source>
        <dbReference type="Proteomes" id="UP000183040"/>
    </source>
</evidence>
<proteinExistence type="predicted"/>